<protein>
    <submittedName>
        <fullName evidence="1">Uncharacterized protein</fullName>
    </submittedName>
</protein>
<sequence>MYDLLRIELEKKNAFSTKMPKFFTDLAKSIPNTRVSDKMKLTIAVSEFILFASQFRRNILHWNTSSIPINAITFCITGSGVGKDSSINAMRKNYRLGYEFINSVREGKAIEAAIRSAKNKNLAKADTAEVYSKFYSPPIPLFAAPSTVEGYIAYLNEIDEDGIGAGFITSSEFGSELLVSPVITSNLQLLSEMYDEGKKEVKVIKDKERQSKEIKNLPVSALFVGSPDNILFDDTVKRKFKIEFSSKLARRSFFNYNVEIPPQKEYSKISEMITDEIALEDTAREIITAYENIFLDIAKKQYEKRKIPLTVSKEAIALFTTYRRYNVEASDMIKKQYPISKIVRAHMQWKALKLSGAIAIFKDHDTITEEDYLEAIRFCEVLNEDMMNFEIELVKEPYELFVSLVQQLLENNKCFVNIHLLKKLGYIQGSSNISQRLKELATLAGSYDESGVYKAVENGIEYSKIIKTNALGVSYLECSGTKEERQSKCASGYSYAEVDFKALGDMLLKDYAYSPFKFKNGIRGKANIEGGTKWIALDVDKSIFTDEQTHLILQNFNHHIVRTSNQNNPNKFRVLLELDSFVDLDDRAYKAFIESIAEYLSLDIDHLPKSQIFFSYAGRKVYSVTDKEPIEVRLHLINANNETKPKVPLDSLSDPQKKALLSSPFDTFRYAFEANQGEGSISLIRAAKHAKDLGMDKEGILNLMEEINSYWEEPMEQTRFENTILNQIRNWSM</sequence>
<proteinExistence type="predicted"/>
<reference evidence="1" key="1">
    <citation type="journal article" date="2021" name="Proc. Natl. Acad. Sci. U.S.A.">
        <title>A Catalog of Tens of Thousands of Viruses from Human Metagenomes Reveals Hidden Associations with Chronic Diseases.</title>
        <authorList>
            <person name="Tisza M.J."/>
            <person name="Buck C.B."/>
        </authorList>
    </citation>
    <scope>NUCLEOTIDE SEQUENCE</scope>
    <source>
        <strain evidence="1">CtiuS14</strain>
    </source>
</reference>
<dbReference type="EMBL" id="BK015876">
    <property type="protein sequence ID" value="DAD71095.1"/>
    <property type="molecule type" value="Genomic_DNA"/>
</dbReference>
<name>A0A8S5LMP0_9CAUD</name>
<evidence type="ECO:0000313" key="1">
    <source>
        <dbReference type="EMBL" id="DAD71095.1"/>
    </source>
</evidence>
<accession>A0A8S5LMP0</accession>
<organism evidence="1">
    <name type="scientific">Podoviridae sp. ctiuS14</name>
    <dbReference type="NCBI Taxonomy" id="2827620"/>
    <lineage>
        <taxon>Viruses</taxon>
        <taxon>Duplodnaviria</taxon>
        <taxon>Heunggongvirae</taxon>
        <taxon>Uroviricota</taxon>
        <taxon>Caudoviricetes</taxon>
    </lineage>
</organism>